<keyword evidence="1" id="KW-1133">Transmembrane helix</keyword>
<comment type="caution">
    <text evidence="2">The sequence shown here is derived from an EMBL/GenBank/DDBJ whole genome shotgun (WGS) entry which is preliminary data.</text>
</comment>
<feature type="non-terminal residue" evidence="2">
    <location>
        <position position="313"/>
    </location>
</feature>
<reference evidence="2" key="1">
    <citation type="submission" date="2023-10" db="EMBL/GenBank/DDBJ databases">
        <title>Genome assembly of Pristionchus species.</title>
        <authorList>
            <person name="Yoshida K."/>
            <person name="Sommer R.J."/>
        </authorList>
    </citation>
    <scope>NUCLEOTIDE SEQUENCE</scope>
    <source>
        <strain evidence="2">RS5133</strain>
    </source>
</reference>
<feature type="transmembrane region" description="Helical" evidence="1">
    <location>
        <begin position="266"/>
        <end position="291"/>
    </location>
</feature>
<keyword evidence="1" id="KW-0812">Transmembrane</keyword>
<feature type="transmembrane region" description="Helical" evidence="1">
    <location>
        <begin position="117"/>
        <end position="137"/>
    </location>
</feature>
<dbReference type="PANTHER" id="PTHR47521:SF18">
    <property type="entry name" value="G PROTEIN-COUPLED RECEPTOR-RELATED"/>
    <property type="match status" value="1"/>
</dbReference>
<evidence type="ECO:0000313" key="2">
    <source>
        <dbReference type="EMBL" id="GMT09419.1"/>
    </source>
</evidence>
<feature type="transmembrane region" description="Helical" evidence="1">
    <location>
        <begin position="231"/>
        <end position="254"/>
    </location>
</feature>
<gene>
    <name evidence="2" type="ORF">PFISCL1PPCAC_716</name>
</gene>
<sequence>MRPSSDYIYVAIETAFNTLSLIIMIPCIATLIRTTGIHENCKFLLVTSASVQLLLLIVQAMLFNYNIVIDNLAPLSNGDHSIFSLLQRFMILEKELPFLMVQNGLFEKLFADSDQPFIWIQNGLFTMASYLNLVLVLERCFAVWDPAKQEGERRHLSLLSIFIGTSAVMAALHVYAIFWHNWNMKIIYVVYAVEGCTIIISIVIIFFCRWKLVNIPYDTDRLSAKYQIREVLRFSVAILPSIVLSSIMHTISLIPSILFQYGVIDWALSCLFYFSVHSLNCVVTKITLILFHPAMRIKLRSMLFTRLQLVYSF</sequence>
<keyword evidence="3" id="KW-1185">Reference proteome</keyword>
<feature type="transmembrane region" description="Helical" evidence="1">
    <location>
        <begin position="43"/>
        <end position="65"/>
    </location>
</feature>
<proteinExistence type="predicted"/>
<dbReference type="InterPro" id="IPR052860">
    <property type="entry name" value="NRL-GPCR1"/>
</dbReference>
<feature type="transmembrane region" description="Helical" evidence="1">
    <location>
        <begin position="186"/>
        <end position="210"/>
    </location>
</feature>
<evidence type="ECO:0008006" key="4">
    <source>
        <dbReference type="Google" id="ProtNLM"/>
    </source>
</evidence>
<evidence type="ECO:0000313" key="3">
    <source>
        <dbReference type="Proteomes" id="UP001432322"/>
    </source>
</evidence>
<organism evidence="2 3">
    <name type="scientific">Pristionchus fissidentatus</name>
    <dbReference type="NCBI Taxonomy" id="1538716"/>
    <lineage>
        <taxon>Eukaryota</taxon>
        <taxon>Metazoa</taxon>
        <taxon>Ecdysozoa</taxon>
        <taxon>Nematoda</taxon>
        <taxon>Chromadorea</taxon>
        <taxon>Rhabditida</taxon>
        <taxon>Rhabditina</taxon>
        <taxon>Diplogasteromorpha</taxon>
        <taxon>Diplogasteroidea</taxon>
        <taxon>Neodiplogasteridae</taxon>
        <taxon>Pristionchus</taxon>
    </lineage>
</organism>
<dbReference type="Proteomes" id="UP001432322">
    <property type="component" value="Unassembled WGS sequence"/>
</dbReference>
<keyword evidence="1" id="KW-0472">Membrane</keyword>
<feature type="transmembrane region" description="Helical" evidence="1">
    <location>
        <begin position="158"/>
        <end position="180"/>
    </location>
</feature>
<feature type="transmembrane region" description="Helical" evidence="1">
    <location>
        <begin position="6"/>
        <end position="31"/>
    </location>
</feature>
<dbReference type="AlphaFoldDB" id="A0AAV5USX3"/>
<accession>A0AAV5USX3</accession>
<dbReference type="EMBL" id="BTSY01000001">
    <property type="protein sequence ID" value="GMT09419.1"/>
    <property type="molecule type" value="Genomic_DNA"/>
</dbReference>
<dbReference type="PANTHER" id="PTHR47521">
    <property type="entry name" value="SERPENTINE RECEPTOR, CLASS E (EPSILON)-RELATED"/>
    <property type="match status" value="1"/>
</dbReference>
<name>A0AAV5USX3_9BILA</name>
<protein>
    <recommendedName>
        <fullName evidence="4">G protein-coupled receptor</fullName>
    </recommendedName>
</protein>
<evidence type="ECO:0000256" key="1">
    <source>
        <dbReference type="SAM" id="Phobius"/>
    </source>
</evidence>